<gene>
    <name evidence="9" type="ORF">BCR44DRAFT_127034</name>
</gene>
<keyword evidence="7" id="KW-0325">Glycoprotein</keyword>
<dbReference type="STRING" id="765915.A0A1Y2I2F2"/>
<dbReference type="GO" id="GO:0004519">
    <property type="term" value="F:endonuclease activity"/>
    <property type="evidence" value="ECO:0007669"/>
    <property type="project" value="UniProtKB-KW"/>
</dbReference>
<evidence type="ECO:0000256" key="3">
    <source>
        <dbReference type="ARBA" id="ARBA00022723"/>
    </source>
</evidence>
<evidence type="ECO:0000256" key="1">
    <source>
        <dbReference type="ARBA" id="ARBA00009547"/>
    </source>
</evidence>
<dbReference type="InterPro" id="IPR003154">
    <property type="entry name" value="S1/P1nuclease"/>
</dbReference>
<keyword evidence="4" id="KW-0255">Endonuclease</keyword>
<proteinExistence type="inferred from homology"/>
<dbReference type="OrthoDB" id="441446at2759"/>
<dbReference type="GO" id="GO:0016788">
    <property type="term" value="F:hydrolase activity, acting on ester bonds"/>
    <property type="evidence" value="ECO:0007669"/>
    <property type="project" value="InterPro"/>
</dbReference>
<keyword evidence="5" id="KW-0378">Hydrolase</keyword>
<dbReference type="EMBL" id="MCFL01000002">
    <property type="protein sequence ID" value="ORZ41047.1"/>
    <property type="molecule type" value="Genomic_DNA"/>
</dbReference>
<name>A0A1Y2I2F2_9FUNG</name>
<keyword evidence="3" id="KW-0479">Metal-binding</keyword>
<evidence type="ECO:0000313" key="10">
    <source>
        <dbReference type="Proteomes" id="UP000193411"/>
    </source>
</evidence>
<dbReference type="PANTHER" id="PTHR33146">
    <property type="entry name" value="ENDONUCLEASE 4"/>
    <property type="match status" value="1"/>
</dbReference>
<comment type="similarity">
    <text evidence="1">Belongs to the nuclease type I family.</text>
</comment>
<protein>
    <submittedName>
        <fullName evidence="9">S1/P1 nuclease</fullName>
    </submittedName>
</protein>
<evidence type="ECO:0000313" key="9">
    <source>
        <dbReference type="EMBL" id="ORZ41047.1"/>
    </source>
</evidence>
<dbReference type="AlphaFoldDB" id="A0A1Y2I2F2"/>
<organism evidence="9 10">
    <name type="scientific">Catenaria anguillulae PL171</name>
    <dbReference type="NCBI Taxonomy" id="765915"/>
    <lineage>
        <taxon>Eukaryota</taxon>
        <taxon>Fungi</taxon>
        <taxon>Fungi incertae sedis</taxon>
        <taxon>Blastocladiomycota</taxon>
        <taxon>Blastocladiomycetes</taxon>
        <taxon>Blastocladiales</taxon>
        <taxon>Catenariaceae</taxon>
        <taxon>Catenaria</taxon>
    </lineage>
</organism>
<reference evidence="9 10" key="1">
    <citation type="submission" date="2016-07" db="EMBL/GenBank/DDBJ databases">
        <title>Pervasive Adenine N6-methylation of Active Genes in Fungi.</title>
        <authorList>
            <consortium name="DOE Joint Genome Institute"/>
            <person name="Mondo S.J."/>
            <person name="Dannebaum R.O."/>
            <person name="Kuo R.C."/>
            <person name="Labutti K."/>
            <person name="Haridas S."/>
            <person name="Kuo A."/>
            <person name="Salamov A."/>
            <person name="Ahrendt S.R."/>
            <person name="Lipzen A."/>
            <person name="Sullivan W."/>
            <person name="Andreopoulos W.B."/>
            <person name="Clum A."/>
            <person name="Lindquist E."/>
            <person name="Daum C."/>
            <person name="Ramamoorthy G.K."/>
            <person name="Gryganskyi A."/>
            <person name="Culley D."/>
            <person name="Magnuson J.K."/>
            <person name="James T.Y."/>
            <person name="O'Malley M.A."/>
            <person name="Stajich J.E."/>
            <person name="Spatafora J.W."/>
            <person name="Visel A."/>
            <person name="Grigoriev I.V."/>
        </authorList>
    </citation>
    <scope>NUCLEOTIDE SEQUENCE [LARGE SCALE GENOMIC DNA]</scope>
    <source>
        <strain evidence="9 10">PL171</strain>
    </source>
</reference>
<dbReference type="Gene3D" id="1.10.575.10">
    <property type="entry name" value="P1 Nuclease"/>
    <property type="match status" value="1"/>
</dbReference>
<dbReference type="CDD" id="cd11010">
    <property type="entry name" value="S1-P1_nuclease"/>
    <property type="match status" value="1"/>
</dbReference>
<evidence type="ECO:0000256" key="5">
    <source>
        <dbReference type="ARBA" id="ARBA00022801"/>
    </source>
</evidence>
<dbReference type="SUPFAM" id="SSF48537">
    <property type="entry name" value="Phospholipase C/P1 nuclease"/>
    <property type="match status" value="1"/>
</dbReference>
<dbReference type="PANTHER" id="PTHR33146:SF26">
    <property type="entry name" value="ENDONUCLEASE 4"/>
    <property type="match status" value="1"/>
</dbReference>
<sequence length="292" mass="31515">MSRFSLTTILALVFLASTANAWGKTAHQAIATLTYSNLNPSTKAAVDAILAASSSFSTLEGASTWPDEIRRQRPQTGSQHFVNYPGDDPLNGSCANTAVLPDACNDSKCVVTAIALYAQALASSKNARPTAQTAEQLAFLVHFASDLAQPLHASGYEKGGNGVDVVFRRRQTNIHSVWDTSIPEYTIQTKFGRDNARWIQYLSTLVRPGQALAECAASANPTNVDQVTKCAEVWAKESTDLVCKTVYPAGFEPGQQTAEEYYEDVYKVVDTQVAKAALRLAALLNKIYGGRS</sequence>
<dbReference type="Pfam" id="PF02265">
    <property type="entry name" value="S1-P1_nuclease"/>
    <property type="match status" value="1"/>
</dbReference>
<dbReference type="GO" id="GO:0003676">
    <property type="term" value="F:nucleic acid binding"/>
    <property type="evidence" value="ECO:0007669"/>
    <property type="project" value="InterPro"/>
</dbReference>
<feature type="chain" id="PRO_5012982894" evidence="8">
    <location>
        <begin position="22"/>
        <end position="292"/>
    </location>
</feature>
<keyword evidence="10" id="KW-1185">Reference proteome</keyword>
<evidence type="ECO:0000256" key="4">
    <source>
        <dbReference type="ARBA" id="ARBA00022759"/>
    </source>
</evidence>
<accession>A0A1Y2I2F2</accession>
<evidence type="ECO:0000256" key="6">
    <source>
        <dbReference type="ARBA" id="ARBA00023157"/>
    </source>
</evidence>
<comment type="caution">
    <text evidence="9">The sequence shown here is derived from an EMBL/GenBank/DDBJ whole genome shotgun (WGS) entry which is preliminary data.</text>
</comment>
<dbReference type="GO" id="GO:0046872">
    <property type="term" value="F:metal ion binding"/>
    <property type="evidence" value="ECO:0007669"/>
    <property type="project" value="UniProtKB-KW"/>
</dbReference>
<keyword evidence="6" id="KW-1015">Disulfide bond</keyword>
<dbReference type="InterPro" id="IPR008947">
    <property type="entry name" value="PLipase_C/P1_nuclease_dom_sf"/>
</dbReference>
<feature type="signal peptide" evidence="8">
    <location>
        <begin position="1"/>
        <end position="21"/>
    </location>
</feature>
<keyword evidence="8" id="KW-0732">Signal</keyword>
<evidence type="ECO:0000256" key="2">
    <source>
        <dbReference type="ARBA" id="ARBA00022722"/>
    </source>
</evidence>
<keyword evidence="2" id="KW-0540">Nuclease</keyword>
<dbReference type="Proteomes" id="UP000193411">
    <property type="component" value="Unassembled WGS sequence"/>
</dbReference>
<dbReference type="GO" id="GO:0006308">
    <property type="term" value="P:DNA catabolic process"/>
    <property type="evidence" value="ECO:0007669"/>
    <property type="project" value="InterPro"/>
</dbReference>
<evidence type="ECO:0000256" key="7">
    <source>
        <dbReference type="ARBA" id="ARBA00023180"/>
    </source>
</evidence>
<evidence type="ECO:0000256" key="8">
    <source>
        <dbReference type="SAM" id="SignalP"/>
    </source>
</evidence>